<sequence length="15" mass="1690">MIESAFNCMDLSIDT</sequence>
<evidence type="ECO:0000313" key="1">
    <source>
        <dbReference type="EMBL" id="JAH27603.1"/>
    </source>
</evidence>
<proteinExistence type="predicted"/>
<accession>A0A0E9RGX1</accession>
<reference evidence="1" key="2">
    <citation type="journal article" date="2015" name="Fish Shellfish Immunol.">
        <title>Early steps in the European eel (Anguilla anguilla)-Vibrio vulnificus interaction in the gills: Role of the RtxA13 toxin.</title>
        <authorList>
            <person name="Callol A."/>
            <person name="Pajuelo D."/>
            <person name="Ebbesson L."/>
            <person name="Teles M."/>
            <person name="MacKenzie S."/>
            <person name="Amaro C."/>
        </authorList>
    </citation>
    <scope>NUCLEOTIDE SEQUENCE</scope>
</reference>
<organism evidence="1">
    <name type="scientific">Anguilla anguilla</name>
    <name type="common">European freshwater eel</name>
    <name type="synonym">Muraena anguilla</name>
    <dbReference type="NCBI Taxonomy" id="7936"/>
    <lineage>
        <taxon>Eukaryota</taxon>
        <taxon>Metazoa</taxon>
        <taxon>Chordata</taxon>
        <taxon>Craniata</taxon>
        <taxon>Vertebrata</taxon>
        <taxon>Euteleostomi</taxon>
        <taxon>Actinopterygii</taxon>
        <taxon>Neopterygii</taxon>
        <taxon>Teleostei</taxon>
        <taxon>Anguilliformes</taxon>
        <taxon>Anguillidae</taxon>
        <taxon>Anguilla</taxon>
    </lineage>
</organism>
<dbReference type="EMBL" id="GBXM01080974">
    <property type="protein sequence ID" value="JAH27603.1"/>
    <property type="molecule type" value="Transcribed_RNA"/>
</dbReference>
<protein>
    <submittedName>
        <fullName evidence="1">Uncharacterized protein</fullName>
    </submittedName>
</protein>
<reference evidence="1" key="1">
    <citation type="submission" date="2014-11" db="EMBL/GenBank/DDBJ databases">
        <authorList>
            <person name="Amaro Gonzalez C."/>
        </authorList>
    </citation>
    <scope>NUCLEOTIDE SEQUENCE</scope>
</reference>
<name>A0A0E9RGX1_ANGAN</name>